<accession>A0A0M2NT20</accession>
<gene>
    <name evidence="1" type="ORF">UF66_1018</name>
</gene>
<evidence type="ECO:0000313" key="1">
    <source>
        <dbReference type="EMBL" id="KKI63162.1"/>
    </source>
</evidence>
<reference evidence="1 2" key="1">
    <citation type="submission" date="2015-03" db="EMBL/GenBank/DDBJ databases">
        <title>Genome Assembly of Staphylococcus cohnii subsp. cohnii strain G22B2.</title>
        <authorList>
            <person name="Nair G."/>
            <person name="Kaur G."/>
            <person name="Khatri I."/>
            <person name="Singh N.K."/>
            <person name="Sathyabama S."/>
            <person name="Maurya S.K."/>
            <person name="Subramanian S."/>
            <person name="Agrewala J.N."/>
            <person name="Mayilraj S."/>
        </authorList>
    </citation>
    <scope>NUCLEOTIDE SEQUENCE [LARGE SCALE GENOMIC DNA]</scope>
    <source>
        <strain evidence="1 2">G22B2</strain>
    </source>
</reference>
<dbReference type="EMBL" id="LAKJ01000018">
    <property type="protein sequence ID" value="KKI63162.1"/>
    <property type="molecule type" value="Genomic_DNA"/>
</dbReference>
<sequence length="72" mass="8015">MPSGRPHMYEYVVYKGDEVICAGTRQEIQAKMNITEGTFARMASSLTKREAGPNQIVAEKVSIKEIKAEAVR</sequence>
<dbReference type="Proteomes" id="UP000034455">
    <property type="component" value="Unassembled WGS sequence"/>
</dbReference>
<name>A0A0M2NT20_STACC</name>
<dbReference type="AlphaFoldDB" id="A0A0M2NT20"/>
<organism evidence="1 2">
    <name type="scientific">Staphylococcus cohnii subsp. cohnii</name>
    <dbReference type="NCBI Taxonomy" id="74704"/>
    <lineage>
        <taxon>Bacteria</taxon>
        <taxon>Bacillati</taxon>
        <taxon>Bacillota</taxon>
        <taxon>Bacilli</taxon>
        <taxon>Bacillales</taxon>
        <taxon>Staphylococcaceae</taxon>
        <taxon>Staphylococcus</taxon>
        <taxon>Staphylococcus cohnii species complex</taxon>
    </lineage>
</organism>
<protein>
    <submittedName>
        <fullName evidence="1">Uncharacterized protein</fullName>
    </submittedName>
</protein>
<evidence type="ECO:0000313" key="2">
    <source>
        <dbReference type="Proteomes" id="UP000034455"/>
    </source>
</evidence>
<proteinExistence type="predicted"/>
<comment type="caution">
    <text evidence="1">The sequence shown here is derived from an EMBL/GenBank/DDBJ whole genome shotgun (WGS) entry which is preliminary data.</text>
</comment>
<dbReference type="RefSeq" id="WP_052725211.1">
    <property type="nucleotide sequence ID" value="NZ_LAKJ01000018.1"/>
</dbReference>
<dbReference type="PATRIC" id="fig|74704.6.peg.1045"/>